<keyword evidence="4" id="KW-1185">Reference proteome</keyword>
<dbReference type="Gene3D" id="2.60.40.1180">
    <property type="entry name" value="Golgi alpha-mannosidase II"/>
    <property type="match status" value="1"/>
</dbReference>
<dbReference type="Proteomes" id="UP000266385">
    <property type="component" value="Unassembled WGS sequence"/>
</dbReference>
<dbReference type="Gene3D" id="3.20.20.80">
    <property type="entry name" value="Glycosidases"/>
    <property type="match status" value="1"/>
</dbReference>
<dbReference type="Pfam" id="PF00128">
    <property type="entry name" value="Alpha-amylase"/>
    <property type="match status" value="1"/>
</dbReference>
<sequence>MIRLFATSLTALALAACASTQPPAADIPSRWAPQPYVQVDHPDWADDAVLYQLNTRQFTEEGTFAAAELELDRLADLGVDIIWLMPIHPIGEKNRKGSLGSPYSVRDYYGVNPEFGTLEDLKSFVDAAHERGMHVILDWVANHTAWDNPLVEQHPDWYERDWDGDFMPTRWWDWSDIIDLDHSHPELREYMAGAMRYWVEEVGIDGYRADVAGYIPLDFWEEVRAELDSVKPVFMLGEFDQRDIHRRAFDASYAWEWKNIMHAIGKGEAKANALFGYYSGNESVWPHDAYRMTYTANHDQNSWDAAAPDFYGPAYESAIVLSFVGEGIPLIYNGQEAFNEKQLEFFEKDPIQWRDHPIENLFRALIELKTETTALHNGAAGARMVPVVNTAPEGVLSFSRMDENGGVLAVMNLSPRDQVVQFTDGPYAGQYTEYFSGERAVLDAEIELDLPAWSYRIYVR</sequence>
<evidence type="ECO:0000313" key="4">
    <source>
        <dbReference type="Proteomes" id="UP000266385"/>
    </source>
</evidence>
<keyword evidence="1" id="KW-0732">Signal</keyword>
<name>A0A399RMS6_9PROT</name>
<accession>A0A399RMS6</accession>
<dbReference type="InterPro" id="IPR013780">
    <property type="entry name" value="Glyco_hydro_b"/>
</dbReference>
<evidence type="ECO:0000313" key="3">
    <source>
        <dbReference type="EMBL" id="RIJ33070.1"/>
    </source>
</evidence>
<reference evidence="3 4" key="1">
    <citation type="submission" date="2018-08" db="EMBL/GenBank/DDBJ databases">
        <title>Henriciella mobilis sp. nov., isolated from seawater.</title>
        <authorList>
            <person name="Cheng H."/>
            <person name="Wu Y.-H."/>
            <person name="Xu X.-W."/>
            <person name="Guo L.-L."/>
        </authorList>
    </citation>
    <scope>NUCLEOTIDE SEQUENCE [LARGE SCALE GENOMIC DNA]</scope>
    <source>
        <strain evidence="3 4">JN25</strain>
    </source>
</reference>
<organism evidence="3 4">
    <name type="scientific">Henriciella mobilis</name>
    <dbReference type="NCBI Taxonomy" id="2305467"/>
    <lineage>
        <taxon>Bacteria</taxon>
        <taxon>Pseudomonadati</taxon>
        <taxon>Pseudomonadota</taxon>
        <taxon>Alphaproteobacteria</taxon>
        <taxon>Hyphomonadales</taxon>
        <taxon>Hyphomonadaceae</taxon>
        <taxon>Henriciella</taxon>
    </lineage>
</organism>
<dbReference type="AlphaFoldDB" id="A0A399RMS6"/>
<feature type="domain" description="Glycosyl hydrolase family 13 catalytic" evidence="2">
    <location>
        <begin position="52"/>
        <end position="369"/>
    </location>
</feature>
<dbReference type="InterPro" id="IPR006047">
    <property type="entry name" value="GH13_cat_dom"/>
</dbReference>
<gene>
    <name evidence="3" type="ORF">D1223_04310</name>
</gene>
<keyword evidence="3" id="KW-0456">Lyase</keyword>
<dbReference type="SMART" id="SM00642">
    <property type="entry name" value="Aamy"/>
    <property type="match status" value="1"/>
</dbReference>
<dbReference type="GO" id="GO:0005975">
    <property type="term" value="P:carbohydrate metabolic process"/>
    <property type="evidence" value="ECO:0007669"/>
    <property type="project" value="InterPro"/>
</dbReference>
<protein>
    <submittedName>
        <fullName evidence="3">Alpha-amlyase</fullName>
    </submittedName>
</protein>
<dbReference type="GO" id="GO:0016829">
    <property type="term" value="F:lyase activity"/>
    <property type="evidence" value="ECO:0007669"/>
    <property type="project" value="UniProtKB-KW"/>
</dbReference>
<dbReference type="InterPro" id="IPR017853">
    <property type="entry name" value="GH"/>
</dbReference>
<evidence type="ECO:0000259" key="2">
    <source>
        <dbReference type="SMART" id="SM00642"/>
    </source>
</evidence>
<dbReference type="RefSeq" id="WP_119375148.1">
    <property type="nucleotide sequence ID" value="NZ_QWFX01000005.1"/>
</dbReference>
<feature type="signal peptide" evidence="1">
    <location>
        <begin position="1"/>
        <end position="24"/>
    </location>
</feature>
<feature type="chain" id="PRO_5017414735" evidence="1">
    <location>
        <begin position="25"/>
        <end position="460"/>
    </location>
</feature>
<dbReference type="PROSITE" id="PS51257">
    <property type="entry name" value="PROKAR_LIPOPROTEIN"/>
    <property type="match status" value="1"/>
</dbReference>
<dbReference type="PANTHER" id="PTHR10357">
    <property type="entry name" value="ALPHA-AMYLASE FAMILY MEMBER"/>
    <property type="match status" value="1"/>
</dbReference>
<comment type="caution">
    <text evidence="3">The sequence shown here is derived from an EMBL/GenBank/DDBJ whole genome shotgun (WGS) entry which is preliminary data.</text>
</comment>
<dbReference type="EMBL" id="QWFX01000005">
    <property type="protein sequence ID" value="RIJ33070.1"/>
    <property type="molecule type" value="Genomic_DNA"/>
</dbReference>
<evidence type="ECO:0000256" key="1">
    <source>
        <dbReference type="SAM" id="SignalP"/>
    </source>
</evidence>
<proteinExistence type="predicted"/>
<dbReference type="CDD" id="cd11313">
    <property type="entry name" value="AmyAc_arch_bac_AmyA"/>
    <property type="match status" value="1"/>
</dbReference>
<dbReference type="SUPFAM" id="SSF51011">
    <property type="entry name" value="Glycosyl hydrolase domain"/>
    <property type="match status" value="1"/>
</dbReference>
<dbReference type="SUPFAM" id="SSF51445">
    <property type="entry name" value="(Trans)glycosidases"/>
    <property type="match status" value="1"/>
</dbReference>
<dbReference type="OrthoDB" id="9805159at2"/>